<name>A0A8F6TV43_9RHOB</name>
<dbReference type="PIRSF" id="PIRSF007028">
    <property type="entry name" value="UCP007028"/>
    <property type="match status" value="1"/>
</dbReference>
<evidence type="ECO:0000313" key="1">
    <source>
        <dbReference type="EMBL" id="QXT39013.1"/>
    </source>
</evidence>
<dbReference type="EMBL" id="CP079194">
    <property type="protein sequence ID" value="QXT39013.1"/>
    <property type="molecule type" value="Genomic_DNA"/>
</dbReference>
<dbReference type="KEGG" id="gce:KYE46_13900"/>
<dbReference type="InterPro" id="IPR009874">
    <property type="entry name" value="DUF1428"/>
</dbReference>
<keyword evidence="2" id="KW-1185">Reference proteome</keyword>
<reference evidence="1 2" key="1">
    <citation type="submission" date="2021-07" db="EMBL/GenBank/DDBJ databases">
        <title>A novel Jannaschia species isolated from marine dinoflagellate Ceratoperidinium margalefii.</title>
        <authorList>
            <person name="Jiang Y."/>
            <person name="Li Z."/>
        </authorList>
    </citation>
    <scope>NUCLEOTIDE SEQUENCE [LARGE SCALE GENOMIC DNA]</scope>
    <source>
        <strain evidence="1 2">J12C1-MA-4</strain>
    </source>
</reference>
<organism evidence="1 2">
    <name type="scientific">Gymnodinialimonas ceratoperidinii</name>
    <dbReference type="NCBI Taxonomy" id="2856823"/>
    <lineage>
        <taxon>Bacteria</taxon>
        <taxon>Pseudomonadati</taxon>
        <taxon>Pseudomonadota</taxon>
        <taxon>Alphaproteobacteria</taxon>
        <taxon>Rhodobacterales</taxon>
        <taxon>Paracoccaceae</taxon>
        <taxon>Gymnodinialimonas</taxon>
    </lineage>
</organism>
<gene>
    <name evidence="1" type="ORF">KYE46_13900</name>
</gene>
<accession>A0A8F6TV43</accession>
<protein>
    <submittedName>
        <fullName evidence="1">DUF1428 domain-containing protein</fullName>
    </submittedName>
</protein>
<sequence length="117" mass="13111">MHIDGFVIPVKASRKDEYASSAKRILDIYRKHGATRCVECWGEGMDQGDITSFPRAVRAAEDEAIVFSWMEFPDKATAEAAHKAVWEDPAMAEIMSDDLVDGKRMIMGSFDLLLDVQ</sequence>
<dbReference type="Pfam" id="PF07237">
    <property type="entry name" value="DUF1428"/>
    <property type="match status" value="1"/>
</dbReference>
<dbReference type="Proteomes" id="UP000825009">
    <property type="component" value="Chromosome"/>
</dbReference>
<dbReference type="RefSeq" id="WP_219001286.1">
    <property type="nucleotide sequence ID" value="NZ_CP079194.1"/>
</dbReference>
<proteinExistence type="predicted"/>
<evidence type="ECO:0000313" key="2">
    <source>
        <dbReference type="Proteomes" id="UP000825009"/>
    </source>
</evidence>
<dbReference type="AlphaFoldDB" id="A0A8F6TV43"/>